<dbReference type="GO" id="GO:0016853">
    <property type="term" value="F:isomerase activity"/>
    <property type="evidence" value="ECO:0007669"/>
    <property type="project" value="UniProtKB-KW"/>
</dbReference>
<sequence>MSLRIGVNTAMFDGLDPDIAFATIAEAGFHSVELAYNQGYVGGLSPELFSARHADRILALLEKHRLTTHTLGATMNLAADDAIADFSQRIRFAEMIGARRLTVCLGRRADRELIIERLKVLADVALAHQCVICIENGGDPGFDLFALAEDGFAILEAVNSPALAFNIDAGNMVSLCPQVDAIAQALAMMPAAAHCHIKDVSVRQGEFFFPAIGEGDLNYPPLLDALAEQGIPCSFEIPLRMHRRGDSYPERASRPVPPATSLAVLQRSRQTLLPWLE</sequence>
<dbReference type="InterPro" id="IPR050312">
    <property type="entry name" value="IolE/XylAMocC-like"/>
</dbReference>
<name>A0A482PSE5_CITRO</name>
<keyword evidence="2" id="KW-0413">Isomerase</keyword>
<dbReference type="PANTHER" id="PTHR12110">
    <property type="entry name" value="HYDROXYPYRUVATE ISOMERASE"/>
    <property type="match status" value="1"/>
</dbReference>
<dbReference type="RefSeq" id="WP_012904739.1">
    <property type="nucleotide sequence ID" value="NZ_CAJTBI010000013.1"/>
</dbReference>
<proteinExistence type="predicted"/>
<dbReference type="InterPro" id="IPR013022">
    <property type="entry name" value="Xyl_isomerase-like_TIM-brl"/>
</dbReference>
<dbReference type="EMBL" id="CP038008">
    <property type="protein sequence ID" value="QBY31607.1"/>
    <property type="molecule type" value="Genomic_DNA"/>
</dbReference>
<evidence type="ECO:0000313" key="2">
    <source>
        <dbReference type="EMBL" id="QBY31607.1"/>
    </source>
</evidence>
<dbReference type="SUPFAM" id="SSF51658">
    <property type="entry name" value="Xylose isomerase-like"/>
    <property type="match status" value="1"/>
</dbReference>
<reference evidence="2" key="1">
    <citation type="submission" date="2019-03" db="EMBL/GenBank/DDBJ databases">
        <title>Complete genome sequence of enteropathogenic Citrobacter rodentium strain DBS100.</title>
        <authorList>
            <person name="Popov G."/>
            <person name="Fiebig A."/>
            <person name="Shideler S."/>
            <person name="Coombes B."/>
            <person name="Savchenko A."/>
        </authorList>
    </citation>
    <scope>NUCLEOTIDE SEQUENCE</scope>
    <source>
        <strain evidence="2">DBS100</strain>
    </source>
</reference>
<dbReference type="InterPro" id="IPR036237">
    <property type="entry name" value="Xyl_isomerase-like_sf"/>
</dbReference>
<organism evidence="2">
    <name type="scientific">Citrobacter rodentium</name>
    <dbReference type="NCBI Taxonomy" id="67825"/>
    <lineage>
        <taxon>Bacteria</taxon>
        <taxon>Pseudomonadati</taxon>
        <taxon>Pseudomonadota</taxon>
        <taxon>Gammaproteobacteria</taxon>
        <taxon>Enterobacterales</taxon>
        <taxon>Enterobacteriaceae</taxon>
        <taxon>Citrobacter</taxon>
    </lineage>
</organism>
<feature type="domain" description="Xylose isomerase-like TIM barrel" evidence="1">
    <location>
        <begin position="21"/>
        <end position="239"/>
    </location>
</feature>
<protein>
    <submittedName>
        <fullName evidence="2">Sugar phosphate isomerase/epimerase</fullName>
    </submittedName>
</protein>
<dbReference type="AlphaFoldDB" id="A0A482PSE5"/>
<gene>
    <name evidence="2" type="ORF">E2R62_24175</name>
</gene>
<accession>A0A482PSE5</accession>
<dbReference type="Pfam" id="PF01261">
    <property type="entry name" value="AP_endonuc_2"/>
    <property type="match status" value="1"/>
</dbReference>
<dbReference type="OMA" id="AKYINVC"/>
<dbReference type="Gene3D" id="3.20.20.150">
    <property type="entry name" value="Divalent-metal-dependent TIM barrel enzymes"/>
    <property type="match status" value="1"/>
</dbReference>
<evidence type="ECO:0000259" key="1">
    <source>
        <dbReference type="Pfam" id="PF01261"/>
    </source>
</evidence>